<dbReference type="FunFam" id="3.30.70.330:FF:000037">
    <property type="entry name" value="RNA-binding protein with multiple splicing 2"/>
    <property type="match status" value="1"/>
</dbReference>
<sequence>MQQATASGQYGVPDVSQFGGGGGGGGRTPHAHMLGISQEPKPQQQQQQQQQFHPPYYATPAPAPAPPYPQYSPQDQQPFGREEVRTLFVAGLPPDVKYREVYNLFREFPGYRSCQLKHSGKGPPQVYAFSVFADQQSAIAAMHALNGMDFDPDMEAILHIELAKANSRVKRLRTDEGGSGPIDKRFRGSNSVPEVHHDTGVGGTVHMPGTSGLPSTQSGRMMEAPSSVQDGVPGLSSSTAPTSSSRGNPPCPTLFIANLGPTCSQEELTHVLTRCPGFLKLKMQIRGGLPVAFVDFQDTACSTQALSQLQNMILYSSDRGGMRVEYAKSRMGLPKRERRA</sequence>
<proteinExistence type="predicted"/>
<feature type="domain" description="RRM" evidence="6">
    <location>
        <begin position="85"/>
        <end position="165"/>
    </location>
</feature>
<feature type="region of interest" description="Disordered" evidence="5">
    <location>
        <begin position="173"/>
        <end position="247"/>
    </location>
</feature>
<dbReference type="SMART" id="SM00360">
    <property type="entry name" value="RRM"/>
    <property type="match status" value="2"/>
</dbReference>
<evidence type="ECO:0000256" key="5">
    <source>
        <dbReference type="SAM" id="MobiDB-lite"/>
    </source>
</evidence>
<dbReference type="Gene3D" id="3.30.70.330">
    <property type="match status" value="2"/>
</dbReference>
<feature type="compositionally biased region" description="Basic and acidic residues" evidence="5">
    <location>
        <begin position="173"/>
        <end position="186"/>
    </location>
</feature>
<dbReference type="GO" id="GO:0003723">
    <property type="term" value="F:RNA binding"/>
    <property type="evidence" value="ECO:0007669"/>
    <property type="project" value="UniProtKB-UniRule"/>
</dbReference>
<protein>
    <submittedName>
        <fullName evidence="7">TSA: Wollemia nobilis Ref_Wollemi_Transcript_12586_1528 transcribed RNA sequence</fullName>
    </submittedName>
</protein>
<name>A0A0C9S5N8_9CONI</name>
<evidence type="ECO:0000256" key="4">
    <source>
        <dbReference type="PROSITE-ProRule" id="PRU00176"/>
    </source>
</evidence>
<feature type="compositionally biased region" description="Gly residues" evidence="5">
    <location>
        <begin position="18"/>
        <end position="27"/>
    </location>
</feature>
<dbReference type="EMBL" id="GCHU01012511">
    <property type="protein sequence ID" value="JAG87412.1"/>
    <property type="molecule type" value="Transcribed_RNA"/>
</dbReference>
<feature type="compositionally biased region" description="Pro residues" evidence="5">
    <location>
        <begin position="61"/>
        <end position="70"/>
    </location>
</feature>
<dbReference type="PROSITE" id="PS50102">
    <property type="entry name" value="RRM"/>
    <property type="match status" value="2"/>
</dbReference>
<dbReference type="AlphaFoldDB" id="A0A0C9S5N8"/>
<dbReference type="InterPro" id="IPR000504">
    <property type="entry name" value="RRM_dom"/>
</dbReference>
<evidence type="ECO:0000256" key="1">
    <source>
        <dbReference type="ARBA" id="ARBA00004123"/>
    </source>
</evidence>
<evidence type="ECO:0000259" key="6">
    <source>
        <dbReference type="PROSITE" id="PS50102"/>
    </source>
</evidence>
<feature type="compositionally biased region" description="Low complexity" evidence="5">
    <location>
        <begin position="236"/>
        <end position="245"/>
    </location>
</feature>
<reference evidence="7" key="1">
    <citation type="submission" date="2015-02" db="EMBL/GenBank/DDBJ databases">
        <title>A transcriptome of Wollemia nobilis - a relic of Gondwana.</title>
        <authorList>
            <person name="Chia J.Y."/>
            <person name="Leong Y.S."/>
            <person name="Abdul Karim S."/>
            <person name="Wan Azmi N."/>
            <person name="Hercus R."/>
            <person name="Croft L."/>
        </authorList>
    </citation>
    <scope>NUCLEOTIDE SEQUENCE</scope>
    <source>
        <strain evidence="7">MaeBrown</strain>
        <tissue evidence="7">Leaf</tissue>
    </source>
</reference>
<dbReference type="FunFam" id="3.30.70.330:FF:000404">
    <property type="entry name" value="RNA-binding protein with multiple splicing"/>
    <property type="match status" value="1"/>
</dbReference>
<dbReference type="SUPFAM" id="SSF54928">
    <property type="entry name" value="RNA-binding domain, RBD"/>
    <property type="match status" value="1"/>
</dbReference>
<dbReference type="Pfam" id="PF00076">
    <property type="entry name" value="RRM_1"/>
    <property type="match status" value="2"/>
</dbReference>
<evidence type="ECO:0000313" key="7">
    <source>
        <dbReference type="EMBL" id="JAG87412.1"/>
    </source>
</evidence>
<feature type="region of interest" description="Disordered" evidence="5">
    <location>
        <begin position="1"/>
        <end position="77"/>
    </location>
</feature>
<feature type="compositionally biased region" description="Low complexity" evidence="5">
    <location>
        <begin position="43"/>
        <end position="60"/>
    </location>
</feature>
<keyword evidence="2 4" id="KW-0694">RNA-binding</keyword>
<dbReference type="InterPro" id="IPR012677">
    <property type="entry name" value="Nucleotide-bd_a/b_plait_sf"/>
</dbReference>
<organism evidence="7">
    <name type="scientific">Wollemia nobilis</name>
    <dbReference type="NCBI Taxonomy" id="56998"/>
    <lineage>
        <taxon>Eukaryota</taxon>
        <taxon>Viridiplantae</taxon>
        <taxon>Streptophyta</taxon>
        <taxon>Embryophyta</taxon>
        <taxon>Tracheophyta</taxon>
        <taxon>Spermatophyta</taxon>
        <taxon>Pinopsida</taxon>
        <taxon>Pinidae</taxon>
        <taxon>Conifers II</taxon>
        <taxon>Araucariales</taxon>
        <taxon>Araucariaceae</taxon>
        <taxon>Wollemia</taxon>
    </lineage>
</organism>
<accession>A0A0C9S5N8</accession>
<keyword evidence="3" id="KW-0539">Nucleus</keyword>
<dbReference type="InterPro" id="IPR035979">
    <property type="entry name" value="RBD_domain_sf"/>
</dbReference>
<evidence type="ECO:0000256" key="2">
    <source>
        <dbReference type="ARBA" id="ARBA00022884"/>
    </source>
</evidence>
<evidence type="ECO:0000256" key="3">
    <source>
        <dbReference type="ARBA" id="ARBA00023242"/>
    </source>
</evidence>
<dbReference type="PANTHER" id="PTHR10501">
    <property type="entry name" value="U1 SMALL NUCLEAR RIBONUCLEOPROTEIN A/U2 SMALL NUCLEAR RIBONUCLEOPROTEIN B"/>
    <property type="match status" value="1"/>
</dbReference>
<comment type="subcellular location">
    <subcellularLocation>
        <location evidence="1">Nucleus</location>
    </subcellularLocation>
</comment>
<dbReference type="GO" id="GO:0005634">
    <property type="term" value="C:nucleus"/>
    <property type="evidence" value="ECO:0007669"/>
    <property type="project" value="UniProtKB-SubCell"/>
</dbReference>
<feature type="domain" description="RRM" evidence="6">
    <location>
        <begin position="252"/>
        <end position="329"/>
    </location>
</feature>